<dbReference type="Gene3D" id="3.90.550.10">
    <property type="entry name" value="Spore Coat Polysaccharide Biosynthesis Protein SpsA, Chain A"/>
    <property type="match status" value="1"/>
</dbReference>
<organism evidence="1 2">
    <name type="scientific">Lachnellula suecica</name>
    <dbReference type="NCBI Taxonomy" id="602035"/>
    <lineage>
        <taxon>Eukaryota</taxon>
        <taxon>Fungi</taxon>
        <taxon>Dikarya</taxon>
        <taxon>Ascomycota</taxon>
        <taxon>Pezizomycotina</taxon>
        <taxon>Leotiomycetes</taxon>
        <taxon>Helotiales</taxon>
        <taxon>Lachnaceae</taxon>
        <taxon>Lachnellula</taxon>
    </lineage>
</organism>
<evidence type="ECO:0000313" key="1">
    <source>
        <dbReference type="EMBL" id="TVY73416.1"/>
    </source>
</evidence>
<dbReference type="AlphaFoldDB" id="A0A8T9C7H3"/>
<protein>
    <submittedName>
        <fullName evidence="1">Glucose N-acetyltransferase</fullName>
    </submittedName>
</protein>
<dbReference type="InterPro" id="IPR050587">
    <property type="entry name" value="GNT1/Glycosyltrans_8"/>
</dbReference>
<evidence type="ECO:0000313" key="2">
    <source>
        <dbReference type="Proteomes" id="UP000469558"/>
    </source>
</evidence>
<keyword evidence="2" id="KW-1185">Reference proteome</keyword>
<dbReference type="Proteomes" id="UP000469558">
    <property type="component" value="Unassembled WGS sequence"/>
</dbReference>
<sequence>MADASLRAKFPRGEKMLPEEVLDLGISKQLRVVAAASLILTIFAIFRSASSLSEGGSHLSLDSLKSNILLGLDSANADWSRFAYSQYATNSDYLCNSVMIFETLHRLGSKADRLLLYPSSMRTEPNSTDINARLLVKAQQVYGVKTKPIQVQHRGLGDGTCVGEDGKIERCTSEGATWKDSYTKLLAFNQTQYDRVLSLDSDSTVLQNMDELFLLPAAPVAMPRAYWLDKPYFSSQVLLIQPSTQEFKRIDAAIKQATTAEFDMEIVNNLYGKTCMVLPHRPYDLLTGEFRSGNHSAYLGNASEKWDPAEVLKEAKFLHFSDWPVPKPWVDGQHLMNEYQPLCKGLINGNEDCSERDLWRGFYADFEERRKRICNVDESVGDVGSKH</sequence>
<comment type="caution">
    <text evidence="1">The sequence shown here is derived from an EMBL/GenBank/DDBJ whole genome shotgun (WGS) entry which is preliminary data.</text>
</comment>
<name>A0A8T9C7H3_9HELO</name>
<dbReference type="OrthoDB" id="2014201at2759"/>
<dbReference type="EMBL" id="QGMK01001084">
    <property type="protein sequence ID" value="TVY73416.1"/>
    <property type="molecule type" value="Genomic_DNA"/>
</dbReference>
<dbReference type="SUPFAM" id="SSF53448">
    <property type="entry name" value="Nucleotide-diphospho-sugar transferases"/>
    <property type="match status" value="1"/>
</dbReference>
<reference evidence="1 2" key="1">
    <citation type="submission" date="2018-05" db="EMBL/GenBank/DDBJ databases">
        <title>Genome sequencing and assembly of the regulated plant pathogen Lachnellula willkommii and related sister species for the development of diagnostic species identification markers.</title>
        <authorList>
            <person name="Giroux E."/>
            <person name="Bilodeau G."/>
        </authorList>
    </citation>
    <scope>NUCLEOTIDE SEQUENCE [LARGE SCALE GENOMIC DNA]</scope>
    <source>
        <strain evidence="1 2">CBS 268.59</strain>
    </source>
</reference>
<accession>A0A8T9C7H3</accession>
<gene>
    <name evidence="1" type="primary">GNT1_2</name>
    <name evidence="1" type="ORF">LSUE1_G009408</name>
</gene>
<dbReference type="PANTHER" id="PTHR11183">
    <property type="entry name" value="GLYCOGENIN SUBFAMILY MEMBER"/>
    <property type="match status" value="1"/>
</dbReference>
<dbReference type="InterPro" id="IPR029044">
    <property type="entry name" value="Nucleotide-diphossugar_trans"/>
</dbReference>
<proteinExistence type="predicted"/>